<gene>
    <name evidence="2" type="ORF">IAB51_12570</name>
</gene>
<feature type="transmembrane region" description="Helical" evidence="1">
    <location>
        <begin position="147"/>
        <end position="168"/>
    </location>
</feature>
<accession>A0A9D1FPU9</accession>
<dbReference type="InterPro" id="IPR021683">
    <property type="entry name" value="DUF3267"/>
</dbReference>
<keyword evidence="1" id="KW-0812">Transmembrane</keyword>
<reference evidence="2" key="1">
    <citation type="submission" date="2020-10" db="EMBL/GenBank/DDBJ databases">
        <authorList>
            <person name="Gilroy R."/>
        </authorList>
    </citation>
    <scope>NUCLEOTIDE SEQUENCE</scope>
    <source>
        <strain evidence="2">CHK199-13235</strain>
    </source>
</reference>
<name>A0A9D1FPU9_9FIRM</name>
<proteinExistence type="predicted"/>
<protein>
    <submittedName>
        <fullName evidence="2">DUF3267 domain-containing protein</fullName>
    </submittedName>
</protein>
<organism evidence="2 3">
    <name type="scientific">Candidatus Merdivicinus excrementipullorum</name>
    <dbReference type="NCBI Taxonomy" id="2840867"/>
    <lineage>
        <taxon>Bacteria</taxon>
        <taxon>Bacillati</taxon>
        <taxon>Bacillota</taxon>
        <taxon>Clostridia</taxon>
        <taxon>Eubacteriales</taxon>
        <taxon>Oscillospiraceae</taxon>
        <taxon>Oscillospiraceae incertae sedis</taxon>
        <taxon>Candidatus Merdivicinus</taxon>
    </lineage>
</organism>
<sequence length="196" mass="21767">MQKAPAALPEGYCEILRLNLQKDKKTALLVNGLALLIMAAMLIPVLFLVPAAPLFDLSDPLLYFLRWGVLLAGAIAYIILHEWTHGFAMGRYGTSRIKYGFTGLYAYAGSGDYFPKRAYIVIALSPLVLWGILLFILLLLVPEDWFWIVYGLQIANIGGAAGDLYVVWRFRNLPGDILIQDDGVSMTVFAKSENLP</sequence>
<evidence type="ECO:0000313" key="2">
    <source>
        <dbReference type="EMBL" id="HIS77612.1"/>
    </source>
</evidence>
<dbReference type="EMBL" id="DVJP01000080">
    <property type="protein sequence ID" value="HIS77612.1"/>
    <property type="molecule type" value="Genomic_DNA"/>
</dbReference>
<dbReference type="Pfam" id="PF11667">
    <property type="entry name" value="DUF3267"/>
    <property type="match status" value="1"/>
</dbReference>
<evidence type="ECO:0000313" key="3">
    <source>
        <dbReference type="Proteomes" id="UP000824002"/>
    </source>
</evidence>
<reference evidence="2" key="2">
    <citation type="journal article" date="2021" name="PeerJ">
        <title>Extensive microbial diversity within the chicken gut microbiome revealed by metagenomics and culture.</title>
        <authorList>
            <person name="Gilroy R."/>
            <person name="Ravi A."/>
            <person name="Getino M."/>
            <person name="Pursley I."/>
            <person name="Horton D.L."/>
            <person name="Alikhan N.F."/>
            <person name="Baker D."/>
            <person name="Gharbi K."/>
            <person name="Hall N."/>
            <person name="Watson M."/>
            <person name="Adriaenssens E.M."/>
            <person name="Foster-Nyarko E."/>
            <person name="Jarju S."/>
            <person name="Secka A."/>
            <person name="Antonio M."/>
            <person name="Oren A."/>
            <person name="Chaudhuri R.R."/>
            <person name="La Ragione R."/>
            <person name="Hildebrand F."/>
            <person name="Pallen M.J."/>
        </authorList>
    </citation>
    <scope>NUCLEOTIDE SEQUENCE</scope>
    <source>
        <strain evidence="2">CHK199-13235</strain>
    </source>
</reference>
<evidence type="ECO:0000256" key="1">
    <source>
        <dbReference type="SAM" id="Phobius"/>
    </source>
</evidence>
<feature type="transmembrane region" description="Helical" evidence="1">
    <location>
        <begin position="61"/>
        <end position="80"/>
    </location>
</feature>
<comment type="caution">
    <text evidence="2">The sequence shown here is derived from an EMBL/GenBank/DDBJ whole genome shotgun (WGS) entry which is preliminary data.</text>
</comment>
<feature type="transmembrane region" description="Helical" evidence="1">
    <location>
        <begin position="118"/>
        <end position="141"/>
    </location>
</feature>
<keyword evidence="1" id="KW-1133">Transmembrane helix</keyword>
<keyword evidence="1" id="KW-0472">Membrane</keyword>
<dbReference type="Proteomes" id="UP000824002">
    <property type="component" value="Unassembled WGS sequence"/>
</dbReference>
<dbReference type="AlphaFoldDB" id="A0A9D1FPU9"/>
<feature type="transmembrane region" description="Helical" evidence="1">
    <location>
        <begin position="27"/>
        <end position="49"/>
    </location>
</feature>